<feature type="domain" description="Glycosyltransferase RgtA/B/C/D-like" evidence="9">
    <location>
        <begin position="73"/>
        <end position="226"/>
    </location>
</feature>
<comment type="caution">
    <text evidence="10">The sequence shown here is derived from an EMBL/GenBank/DDBJ whole genome shotgun (WGS) entry which is preliminary data.</text>
</comment>
<keyword evidence="6 8" id="KW-1133">Transmembrane helix</keyword>
<evidence type="ECO:0000313" key="10">
    <source>
        <dbReference type="EMBL" id="PIS14507.1"/>
    </source>
</evidence>
<dbReference type="Pfam" id="PF13231">
    <property type="entry name" value="PMT_2"/>
    <property type="match status" value="1"/>
</dbReference>
<dbReference type="Proteomes" id="UP000230775">
    <property type="component" value="Unassembled WGS sequence"/>
</dbReference>
<feature type="transmembrane region" description="Helical" evidence="8">
    <location>
        <begin position="124"/>
        <end position="141"/>
    </location>
</feature>
<feature type="transmembrane region" description="Helical" evidence="8">
    <location>
        <begin position="335"/>
        <end position="355"/>
    </location>
</feature>
<dbReference type="PANTHER" id="PTHR33908">
    <property type="entry name" value="MANNOSYLTRANSFERASE YKCB-RELATED"/>
    <property type="match status" value="1"/>
</dbReference>
<accession>A0A2H0WPE2</accession>
<feature type="transmembrane region" description="Helical" evidence="8">
    <location>
        <begin position="216"/>
        <end position="236"/>
    </location>
</feature>
<evidence type="ECO:0000256" key="2">
    <source>
        <dbReference type="ARBA" id="ARBA00022475"/>
    </source>
</evidence>
<evidence type="ECO:0000256" key="8">
    <source>
        <dbReference type="SAM" id="Phobius"/>
    </source>
</evidence>
<evidence type="ECO:0000256" key="3">
    <source>
        <dbReference type="ARBA" id="ARBA00022676"/>
    </source>
</evidence>
<dbReference type="GO" id="GO:0010041">
    <property type="term" value="P:response to iron(III) ion"/>
    <property type="evidence" value="ECO:0007669"/>
    <property type="project" value="TreeGrafter"/>
</dbReference>
<organism evidence="10 11">
    <name type="scientific">Candidatus Shapirobacteria bacterium CG09_land_8_20_14_0_10_39_12</name>
    <dbReference type="NCBI Taxonomy" id="1974885"/>
    <lineage>
        <taxon>Bacteria</taxon>
        <taxon>Candidatus Shapironibacteriota</taxon>
    </lineage>
</organism>
<dbReference type="InterPro" id="IPR038731">
    <property type="entry name" value="RgtA/B/C-like"/>
</dbReference>
<dbReference type="AlphaFoldDB" id="A0A2H0WPE2"/>
<feature type="transmembrane region" description="Helical" evidence="8">
    <location>
        <begin position="148"/>
        <end position="167"/>
    </location>
</feature>
<feature type="transmembrane region" description="Helical" evidence="8">
    <location>
        <begin position="7"/>
        <end position="27"/>
    </location>
</feature>
<evidence type="ECO:0000256" key="1">
    <source>
        <dbReference type="ARBA" id="ARBA00004651"/>
    </source>
</evidence>
<dbReference type="GO" id="GO:0009103">
    <property type="term" value="P:lipopolysaccharide biosynthetic process"/>
    <property type="evidence" value="ECO:0007669"/>
    <property type="project" value="UniProtKB-ARBA"/>
</dbReference>
<evidence type="ECO:0000256" key="6">
    <source>
        <dbReference type="ARBA" id="ARBA00022989"/>
    </source>
</evidence>
<keyword evidence="5 8" id="KW-0812">Transmembrane</keyword>
<protein>
    <recommendedName>
        <fullName evidence="9">Glycosyltransferase RgtA/B/C/D-like domain-containing protein</fullName>
    </recommendedName>
</protein>
<dbReference type="GO" id="GO:0005886">
    <property type="term" value="C:plasma membrane"/>
    <property type="evidence" value="ECO:0007669"/>
    <property type="project" value="UniProtKB-SubCell"/>
</dbReference>
<feature type="transmembrane region" description="Helical" evidence="8">
    <location>
        <begin position="173"/>
        <end position="204"/>
    </location>
</feature>
<dbReference type="PANTHER" id="PTHR33908:SF3">
    <property type="entry name" value="UNDECAPRENYL PHOSPHATE-ALPHA-4-AMINO-4-DEOXY-L-ARABINOSE ARABINOSYL TRANSFERASE"/>
    <property type="match status" value="1"/>
</dbReference>
<keyword evidence="3" id="KW-0328">Glycosyltransferase</keyword>
<sequence>MKRYLNNYFWILTLLSVFFLAAVIRFYQLDNPDHGFYLDEAAIGYNAYSVLKTGRDEFGKSFPLLFRSFTDFKAPLYIYLSIIPIKILGLGIFSTRFISALSGSIAVILAYFLIKFITKNNRPFSFLAALVLTISPWHVFYSRGAWESNLSLLLLLVATSSCVYGSMTKKRLVFLLGSIFFVLSTYAYHGQRIVAPLIFGFYLFHYRVWLLEKKKFLVLGFLVLGLLTIPILAISLTPGGQSRVKSLSIFSPQSVLPWQNQDGQPNNRTLTTLRKWFALYTAYFSPRNLFSEDPAEKQRWLPDLAVFYSWQLPFYLLGLVWFIKKKEYASSRPFILPWLFFSPIAASITGDPFSTVRALPLVFPLSVIIAVGIYESIIFFKSKNLKIIFGGVLALMIIFSLVSLMIQFLYILPYQRAKYWELGYSQLGKILASFPNQKIVIDNSRGESYIHILFFTKFDPKIYQKEAGYLELPNYYSSYERAAVKKFGQFEYRPINWAKEEKEGNIVVGDELISSRENILNNPRLQLLEEILYPDQTVAFRIIKAKNLNSH</sequence>
<proteinExistence type="predicted"/>
<dbReference type="InterPro" id="IPR050297">
    <property type="entry name" value="LipidA_mod_glycosyltrf_83"/>
</dbReference>
<keyword evidence="2" id="KW-1003">Cell membrane</keyword>
<reference evidence="11" key="1">
    <citation type="submission" date="2017-09" db="EMBL/GenBank/DDBJ databases">
        <title>Depth-based differentiation of microbial function through sediment-hosted aquifers and enrichment of novel symbionts in the deep terrestrial subsurface.</title>
        <authorList>
            <person name="Probst A.J."/>
            <person name="Ladd B."/>
            <person name="Jarett J.K."/>
            <person name="Geller-Mcgrath D.E."/>
            <person name="Sieber C.M.K."/>
            <person name="Emerson J.B."/>
            <person name="Anantharaman K."/>
            <person name="Thomas B.C."/>
            <person name="Malmstrom R."/>
            <person name="Stieglmeier M."/>
            <person name="Klingl A."/>
            <person name="Woyke T."/>
            <person name="Ryan C.M."/>
            <person name="Banfield J.F."/>
        </authorList>
    </citation>
    <scope>NUCLEOTIDE SEQUENCE [LARGE SCALE GENOMIC DNA]</scope>
</reference>
<feature type="transmembrane region" description="Helical" evidence="8">
    <location>
        <begin position="361"/>
        <end position="380"/>
    </location>
</feature>
<keyword evidence="4" id="KW-0808">Transferase</keyword>
<evidence type="ECO:0000256" key="7">
    <source>
        <dbReference type="ARBA" id="ARBA00023136"/>
    </source>
</evidence>
<name>A0A2H0WPE2_9BACT</name>
<gene>
    <name evidence="10" type="ORF">COT64_02270</name>
</gene>
<evidence type="ECO:0000313" key="11">
    <source>
        <dbReference type="Proteomes" id="UP000230775"/>
    </source>
</evidence>
<dbReference type="EMBL" id="PEZI01000046">
    <property type="protein sequence ID" value="PIS14507.1"/>
    <property type="molecule type" value="Genomic_DNA"/>
</dbReference>
<feature type="transmembrane region" description="Helical" evidence="8">
    <location>
        <begin position="305"/>
        <end position="323"/>
    </location>
</feature>
<feature type="transmembrane region" description="Helical" evidence="8">
    <location>
        <begin position="387"/>
        <end position="412"/>
    </location>
</feature>
<comment type="subcellular location">
    <subcellularLocation>
        <location evidence="1">Cell membrane</location>
        <topology evidence="1">Multi-pass membrane protein</topology>
    </subcellularLocation>
</comment>
<evidence type="ECO:0000259" key="9">
    <source>
        <dbReference type="Pfam" id="PF13231"/>
    </source>
</evidence>
<evidence type="ECO:0000256" key="4">
    <source>
        <dbReference type="ARBA" id="ARBA00022679"/>
    </source>
</evidence>
<evidence type="ECO:0000256" key="5">
    <source>
        <dbReference type="ARBA" id="ARBA00022692"/>
    </source>
</evidence>
<dbReference type="GO" id="GO:0016763">
    <property type="term" value="F:pentosyltransferase activity"/>
    <property type="evidence" value="ECO:0007669"/>
    <property type="project" value="TreeGrafter"/>
</dbReference>
<feature type="transmembrane region" description="Helical" evidence="8">
    <location>
        <begin position="100"/>
        <end position="118"/>
    </location>
</feature>
<keyword evidence="7 8" id="KW-0472">Membrane</keyword>